<protein>
    <submittedName>
        <fullName evidence="1">Uncharacterized protein</fullName>
    </submittedName>
</protein>
<proteinExistence type="predicted"/>
<name>A0A0D0DQ75_9AGAM</name>
<dbReference type="EMBL" id="KN825807">
    <property type="protein sequence ID" value="KIK81395.1"/>
    <property type="molecule type" value="Genomic_DNA"/>
</dbReference>
<reference evidence="2" key="2">
    <citation type="submission" date="2015-01" db="EMBL/GenBank/DDBJ databases">
        <title>Evolutionary Origins and Diversification of the Mycorrhizal Mutualists.</title>
        <authorList>
            <consortium name="DOE Joint Genome Institute"/>
            <consortium name="Mycorrhizal Genomics Consortium"/>
            <person name="Kohler A."/>
            <person name="Kuo A."/>
            <person name="Nagy L.G."/>
            <person name="Floudas D."/>
            <person name="Copeland A."/>
            <person name="Barry K.W."/>
            <person name="Cichocki N."/>
            <person name="Veneault-Fourrey C."/>
            <person name="LaButti K."/>
            <person name="Lindquist E.A."/>
            <person name="Lipzen A."/>
            <person name="Lundell T."/>
            <person name="Morin E."/>
            <person name="Murat C."/>
            <person name="Riley R."/>
            <person name="Ohm R."/>
            <person name="Sun H."/>
            <person name="Tunlid A."/>
            <person name="Henrissat B."/>
            <person name="Grigoriev I.V."/>
            <person name="Hibbett D.S."/>
            <person name="Martin F."/>
        </authorList>
    </citation>
    <scope>NUCLEOTIDE SEQUENCE [LARGE SCALE GENOMIC DNA]</scope>
    <source>
        <strain evidence="2">Ve08.2h10</strain>
    </source>
</reference>
<gene>
    <name evidence="1" type="ORF">PAXRUDRAFT_759243</name>
</gene>
<accession>A0A0D0DQ75</accession>
<sequence>MLKKGAIYIKIIFSYETLGKHPLPLRRLGISNTGTVNVDYAFLLVRLGSDFYPLTRNALDSRVSLGCPGVERRGCPVVRLCEAFVGFPCELRRDS</sequence>
<organism evidence="1 2">
    <name type="scientific">Paxillus rubicundulus Ve08.2h10</name>
    <dbReference type="NCBI Taxonomy" id="930991"/>
    <lineage>
        <taxon>Eukaryota</taxon>
        <taxon>Fungi</taxon>
        <taxon>Dikarya</taxon>
        <taxon>Basidiomycota</taxon>
        <taxon>Agaricomycotina</taxon>
        <taxon>Agaricomycetes</taxon>
        <taxon>Agaricomycetidae</taxon>
        <taxon>Boletales</taxon>
        <taxon>Paxilineae</taxon>
        <taxon>Paxillaceae</taxon>
        <taxon>Paxillus</taxon>
    </lineage>
</organism>
<reference evidence="1 2" key="1">
    <citation type="submission" date="2014-04" db="EMBL/GenBank/DDBJ databases">
        <authorList>
            <consortium name="DOE Joint Genome Institute"/>
            <person name="Kuo A."/>
            <person name="Kohler A."/>
            <person name="Jargeat P."/>
            <person name="Nagy L.G."/>
            <person name="Floudas D."/>
            <person name="Copeland A."/>
            <person name="Barry K.W."/>
            <person name="Cichocki N."/>
            <person name="Veneault-Fourrey C."/>
            <person name="LaButti K."/>
            <person name="Lindquist E.A."/>
            <person name="Lipzen A."/>
            <person name="Lundell T."/>
            <person name="Morin E."/>
            <person name="Murat C."/>
            <person name="Sun H."/>
            <person name="Tunlid A."/>
            <person name="Henrissat B."/>
            <person name="Grigoriev I.V."/>
            <person name="Hibbett D.S."/>
            <person name="Martin F."/>
            <person name="Nordberg H.P."/>
            <person name="Cantor M.N."/>
            <person name="Hua S.X."/>
        </authorList>
    </citation>
    <scope>NUCLEOTIDE SEQUENCE [LARGE SCALE GENOMIC DNA]</scope>
    <source>
        <strain evidence="1 2">Ve08.2h10</strain>
    </source>
</reference>
<dbReference type="AlphaFoldDB" id="A0A0D0DQ75"/>
<keyword evidence="2" id="KW-1185">Reference proteome</keyword>
<evidence type="ECO:0000313" key="2">
    <source>
        <dbReference type="Proteomes" id="UP000054538"/>
    </source>
</evidence>
<evidence type="ECO:0000313" key="1">
    <source>
        <dbReference type="EMBL" id="KIK81395.1"/>
    </source>
</evidence>
<dbReference type="Proteomes" id="UP000054538">
    <property type="component" value="Unassembled WGS sequence"/>
</dbReference>
<dbReference type="HOGENOM" id="CLU_2373433_0_0_1"/>
<dbReference type="InParanoid" id="A0A0D0DQ75"/>